<dbReference type="SUPFAM" id="SSF117281">
    <property type="entry name" value="Kelch motif"/>
    <property type="match status" value="1"/>
</dbReference>
<gene>
    <name evidence="3" type="ORF">Glove_441g23</name>
</gene>
<feature type="chain" id="PRO_5017439872" description="Galactose oxidase" evidence="2">
    <location>
        <begin position="24"/>
        <end position="447"/>
    </location>
</feature>
<dbReference type="EMBL" id="PQFF01000388">
    <property type="protein sequence ID" value="RHZ53492.1"/>
    <property type="molecule type" value="Genomic_DNA"/>
</dbReference>
<dbReference type="PANTHER" id="PTHR23244">
    <property type="entry name" value="KELCH REPEAT DOMAIN"/>
    <property type="match status" value="1"/>
</dbReference>
<dbReference type="InterPro" id="IPR015915">
    <property type="entry name" value="Kelch-typ_b-propeller"/>
</dbReference>
<dbReference type="Gene3D" id="2.120.10.80">
    <property type="entry name" value="Kelch-type beta propeller"/>
    <property type="match status" value="2"/>
</dbReference>
<feature type="transmembrane region" description="Helical" evidence="1">
    <location>
        <begin position="393"/>
        <end position="418"/>
    </location>
</feature>
<keyword evidence="1" id="KW-1133">Transmembrane helix</keyword>
<comment type="caution">
    <text evidence="3">The sequence shown here is derived from an EMBL/GenBank/DDBJ whole genome shotgun (WGS) entry which is preliminary data.</text>
</comment>
<dbReference type="Pfam" id="PF24681">
    <property type="entry name" value="Kelch_KLHDC2_KLHL20_DRC7"/>
    <property type="match status" value="2"/>
</dbReference>
<keyword evidence="2" id="KW-0732">Signal</keyword>
<keyword evidence="1" id="KW-0812">Transmembrane</keyword>
<dbReference type="OrthoDB" id="432528at2759"/>
<dbReference type="AlphaFoldDB" id="A0A397GR51"/>
<keyword evidence="4" id="KW-1185">Reference proteome</keyword>
<reference evidence="3 4" key="1">
    <citation type="submission" date="2018-08" db="EMBL/GenBank/DDBJ databases">
        <title>Genome and evolution of the arbuscular mycorrhizal fungus Diversispora epigaea (formerly Glomus versiforme) and its bacterial endosymbionts.</title>
        <authorList>
            <person name="Sun X."/>
            <person name="Fei Z."/>
            <person name="Harrison M."/>
        </authorList>
    </citation>
    <scope>NUCLEOTIDE SEQUENCE [LARGE SCALE GENOMIC DNA]</scope>
    <source>
        <strain evidence="3 4">IT104</strain>
    </source>
</reference>
<organism evidence="3 4">
    <name type="scientific">Diversispora epigaea</name>
    <dbReference type="NCBI Taxonomy" id="1348612"/>
    <lineage>
        <taxon>Eukaryota</taxon>
        <taxon>Fungi</taxon>
        <taxon>Fungi incertae sedis</taxon>
        <taxon>Mucoromycota</taxon>
        <taxon>Glomeromycotina</taxon>
        <taxon>Glomeromycetes</taxon>
        <taxon>Diversisporales</taxon>
        <taxon>Diversisporaceae</taxon>
        <taxon>Diversispora</taxon>
    </lineage>
</organism>
<keyword evidence="1" id="KW-0472">Membrane</keyword>
<dbReference type="Proteomes" id="UP000266861">
    <property type="component" value="Unassembled WGS sequence"/>
</dbReference>
<sequence>MHLPFNLLKFIFCILLFINLILCYDPPKRRFHNSLIIDDRLLIFSGVLNASTHTFELFYLDLSTSFENNKLTWTLINEKSLPVYTSRSTAILSLDNSTIYLYGGLMRNKDTYDYDFSNLVYTYNYPTSTWSTPKLGGDTVPIRQNIKGVIDNSGIIYIFGGYNATNLTSNKGHLYNDMNILNTVLNTWTTLSISGNLPIRCAHYTVNILPNGNIVYIGGVEDVSDYTVGFTLVNINQIKLFDTNTYEWSQMNATGDKIDSRLSFTSVLTPDGYIIIFGGSTYATTNADISSVNPKLAMLNTNKNPFEWSIPSNSEVNSPPSIYGHTANLYYDHMIITFGFNLDTRLYSSSGQVYLYNIKSNEWVTTFSPTENKSTTTTDKPIKTTLPAKKSKALAIGLGTAIGVAVLISFIFIAIFVFRRIKTKRANQSWQNKDILEIPGDNQNELY</sequence>
<accession>A0A397GR51</accession>
<protein>
    <recommendedName>
        <fullName evidence="5">Galactose oxidase</fullName>
    </recommendedName>
</protein>
<evidence type="ECO:0000313" key="3">
    <source>
        <dbReference type="EMBL" id="RHZ53492.1"/>
    </source>
</evidence>
<evidence type="ECO:0000256" key="2">
    <source>
        <dbReference type="SAM" id="SignalP"/>
    </source>
</evidence>
<feature type="signal peptide" evidence="2">
    <location>
        <begin position="1"/>
        <end position="23"/>
    </location>
</feature>
<proteinExistence type="predicted"/>
<evidence type="ECO:0008006" key="5">
    <source>
        <dbReference type="Google" id="ProtNLM"/>
    </source>
</evidence>
<evidence type="ECO:0000256" key="1">
    <source>
        <dbReference type="SAM" id="Phobius"/>
    </source>
</evidence>
<evidence type="ECO:0000313" key="4">
    <source>
        <dbReference type="Proteomes" id="UP000266861"/>
    </source>
</evidence>
<name>A0A397GR51_9GLOM</name>